<keyword evidence="2" id="KW-1185">Reference proteome</keyword>
<name>A0A484IAV6_9ARCH</name>
<reference evidence="1 2" key="1">
    <citation type="submission" date="2019-02" db="EMBL/GenBank/DDBJ databases">
        <authorList>
            <person name="Lehtovirta-Morley E L."/>
        </authorList>
    </citation>
    <scope>NUCLEOTIDE SEQUENCE [LARGE SCALE GENOMIC DNA]</scope>
    <source>
        <strain evidence="1">NFRAN1</strain>
    </source>
</reference>
<organism evidence="1 2">
    <name type="scientific">Candidatus Nitrosocosmicus franklandianus</name>
    <dbReference type="NCBI Taxonomy" id="1798806"/>
    <lineage>
        <taxon>Archaea</taxon>
        <taxon>Nitrososphaerota</taxon>
        <taxon>Nitrososphaeria</taxon>
        <taxon>Nitrososphaerales</taxon>
        <taxon>Nitrososphaeraceae</taxon>
        <taxon>Candidatus Nitrosocosmicus</taxon>
    </lineage>
</organism>
<dbReference type="AlphaFoldDB" id="A0A484IAV6"/>
<evidence type="ECO:0000313" key="2">
    <source>
        <dbReference type="Proteomes" id="UP000294299"/>
    </source>
</evidence>
<proteinExistence type="predicted"/>
<protein>
    <submittedName>
        <fullName evidence="1">Uncharacterized protein</fullName>
    </submittedName>
</protein>
<dbReference type="KEGG" id="nfn:NFRAN_1946"/>
<gene>
    <name evidence="1" type="ORF">NFRAN_1946</name>
</gene>
<evidence type="ECO:0000313" key="1">
    <source>
        <dbReference type="EMBL" id="VFJ14268.1"/>
    </source>
</evidence>
<accession>A0A484IAV6</accession>
<dbReference type="Proteomes" id="UP000294299">
    <property type="component" value="Chromosome NFRAN"/>
</dbReference>
<dbReference type="EMBL" id="LR216287">
    <property type="protein sequence ID" value="VFJ14268.1"/>
    <property type="molecule type" value="Genomic_DNA"/>
</dbReference>
<sequence length="41" mass="4516">MSVFLLSVIGVILCIGVVDYIVYGDTENTRIVKASGKSWRI</sequence>